<gene>
    <name evidence="1" type="ORF">EL26_24110</name>
</gene>
<comment type="caution">
    <text evidence="1">The sequence shown here is derived from an EMBL/GenBank/DDBJ whole genome shotgun (WGS) entry which is preliminary data.</text>
</comment>
<keyword evidence="2" id="KW-1185">Reference proteome</keyword>
<sequence length="108" mass="12468">MSDTFDIADMRFLKRVVIGNTDPANLKDESVIQKQMDYLNRCLQDNPKGQIVGKEKGFHLVRIGEHQIALEYVAYHVGFKRKPIWMDEEESGMAQANEMDSILQKLLK</sequence>
<accession>A0A074M4A8</accession>
<dbReference type="AlphaFoldDB" id="A0A074M4A8"/>
<dbReference type="eggNOG" id="ENOG5032YFE">
    <property type="taxonomic scope" value="Bacteria"/>
</dbReference>
<reference evidence="1 2" key="1">
    <citation type="journal article" date="2013" name="Int. J. Syst. Evol. Microbiol.">
        <title>Tumebacillus flagellatus sp. nov., an alpha-amylase/pullulanase-producing bacterium isolated from cassava wastewater.</title>
        <authorList>
            <person name="Wang Q."/>
            <person name="Xie N."/>
            <person name="Qin Y."/>
            <person name="Shen N."/>
            <person name="Zhu J."/>
            <person name="Mi H."/>
            <person name="Huang R."/>
        </authorList>
    </citation>
    <scope>NUCLEOTIDE SEQUENCE [LARGE SCALE GENOMIC DNA]</scope>
    <source>
        <strain evidence="1 2">GST4</strain>
    </source>
</reference>
<dbReference type="OrthoDB" id="5518837at2"/>
<proteinExistence type="predicted"/>
<protein>
    <submittedName>
        <fullName evidence="1">Uncharacterized protein</fullName>
    </submittedName>
</protein>
<organism evidence="1 2">
    <name type="scientific">Tumebacillus flagellatus</name>
    <dbReference type="NCBI Taxonomy" id="1157490"/>
    <lineage>
        <taxon>Bacteria</taxon>
        <taxon>Bacillati</taxon>
        <taxon>Bacillota</taxon>
        <taxon>Bacilli</taxon>
        <taxon>Bacillales</taxon>
        <taxon>Alicyclobacillaceae</taxon>
        <taxon>Tumebacillus</taxon>
    </lineage>
</organism>
<dbReference type="EMBL" id="JMIR01000069">
    <property type="protein sequence ID" value="KEO80842.1"/>
    <property type="molecule type" value="Genomic_DNA"/>
</dbReference>
<name>A0A074M4A8_9BACL</name>
<evidence type="ECO:0000313" key="1">
    <source>
        <dbReference type="EMBL" id="KEO80842.1"/>
    </source>
</evidence>
<dbReference type="Proteomes" id="UP000027931">
    <property type="component" value="Unassembled WGS sequence"/>
</dbReference>
<evidence type="ECO:0000313" key="2">
    <source>
        <dbReference type="Proteomes" id="UP000027931"/>
    </source>
</evidence>
<dbReference type="RefSeq" id="WP_052036729.1">
    <property type="nucleotide sequence ID" value="NZ_JMIR01000069.1"/>
</dbReference>